<sequence length="112" mass="11758">MAERTEFLLESGGTVIVETAERPGVGPAGRVDRAVERAGRTLRESLDTVAGAAGDIMAAFGSLPARPEEVEVQFGVGLDASFSTIVAETTGRAHLHVTLRWRPEADGDAEPA</sequence>
<gene>
    <name evidence="2" type="ORF">ACFQKB_29310</name>
</gene>
<dbReference type="EMBL" id="JBHSXS010000022">
    <property type="protein sequence ID" value="MFC6883889.1"/>
    <property type="molecule type" value="Genomic_DNA"/>
</dbReference>
<dbReference type="Proteomes" id="UP001596380">
    <property type="component" value="Unassembled WGS sequence"/>
</dbReference>
<organism evidence="2 3">
    <name type="scientific">Actinomadura yumaensis</name>
    <dbReference type="NCBI Taxonomy" id="111807"/>
    <lineage>
        <taxon>Bacteria</taxon>
        <taxon>Bacillati</taxon>
        <taxon>Actinomycetota</taxon>
        <taxon>Actinomycetes</taxon>
        <taxon>Streptosporangiales</taxon>
        <taxon>Thermomonosporaceae</taxon>
        <taxon>Actinomadura</taxon>
    </lineage>
</organism>
<dbReference type="RefSeq" id="WP_160823058.1">
    <property type="nucleotide sequence ID" value="NZ_JBHSXE010000001.1"/>
</dbReference>
<proteinExistence type="predicted"/>
<evidence type="ECO:0000259" key="1">
    <source>
        <dbReference type="Pfam" id="PF19493"/>
    </source>
</evidence>
<protein>
    <submittedName>
        <fullName evidence="2">CU044_2847 family protein</fullName>
    </submittedName>
</protein>
<evidence type="ECO:0000313" key="2">
    <source>
        <dbReference type="EMBL" id="MFC6883889.1"/>
    </source>
</evidence>
<comment type="caution">
    <text evidence="2">The sequence shown here is derived from an EMBL/GenBank/DDBJ whole genome shotgun (WGS) entry which is preliminary data.</text>
</comment>
<dbReference type="InterPro" id="IPR045794">
    <property type="entry name" value="Trypco1"/>
</dbReference>
<dbReference type="Pfam" id="PF19493">
    <property type="entry name" value="Trypco1"/>
    <property type="match status" value="1"/>
</dbReference>
<keyword evidence="3" id="KW-1185">Reference proteome</keyword>
<accession>A0ABW2CQI1</accession>
<feature type="domain" description="Trypsin-co-occurring" evidence="1">
    <location>
        <begin position="9"/>
        <end position="102"/>
    </location>
</feature>
<dbReference type="NCBIfam" id="NF041216">
    <property type="entry name" value="CU044_2847_fam"/>
    <property type="match status" value="1"/>
</dbReference>
<name>A0ABW2CQI1_9ACTN</name>
<reference evidence="3" key="1">
    <citation type="journal article" date="2019" name="Int. J. Syst. Evol. Microbiol.">
        <title>The Global Catalogue of Microorganisms (GCM) 10K type strain sequencing project: providing services to taxonomists for standard genome sequencing and annotation.</title>
        <authorList>
            <consortium name="The Broad Institute Genomics Platform"/>
            <consortium name="The Broad Institute Genome Sequencing Center for Infectious Disease"/>
            <person name="Wu L."/>
            <person name="Ma J."/>
        </authorList>
    </citation>
    <scope>NUCLEOTIDE SEQUENCE [LARGE SCALE GENOMIC DNA]</scope>
    <source>
        <strain evidence="3">JCM 3369</strain>
    </source>
</reference>
<evidence type="ECO:0000313" key="3">
    <source>
        <dbReference type="Proteomes" id="UP001596380"/>
    </source>
</evidence>